<gene>
    <name evidence="1" type="ORF">HNP77_002275</name>
</gene>
<name>A0A840SJ17_9SPIR</name>
<protein>
    <submittedName>
        <fullName evidence="1">Uncharacterized protein</fullName>
    </submittedName>
</protein>
<sequence length="43" mass="5257">MEKNYSPDFKVVEFDHFRKETRIAIQQMKVLENVEERTLLTDK</sequence>
<keyword evidence="2" id="KW-1185">Reference proteome</keyword>
<dbReference type="Proteomes" id="UP000578697">
    <property type="component" value="Unassembled WGS sequence"/>
</dbReference>
<organism evidence="1 2">
    <name type="scientific">Treponema rectale</name>
    <dbReference type="NCBI Taxonomy" id="744512"/>
    <lineage>
        <taxon>Bacteria</taxon>
        <taxon>Pseudomonadati</taxon>
        <taxon>Spirochaetota</taxon>
        <taxon>Spirochaetia</taxon>
        <taxon>Spirochaetales</taxon>
        <taxon>Treponemataceae</taxon>
        <taxon>Treponema</taxon>
    </lineage>
</organism>
<comment type="caution">
    <text evidence="1">The sequence shown here is derived from an EMBL/GenBank/DDBJ whole genome shotgun (WGS) entry which is preliminary data.</text>
</comment>
<evidence type="ECO:0000313" key="1">
    <source>
        <dbReference type="EMBL" id="MBB5219886.1"/>
    </source>
</evidence>
<dbReference type="AlphaFoldDB" id="A0A840SJ17"/>
<dbReference type="RefSeq" id="WP_281393470.1">
    <property type="nucleotide sequence ID" value="NZ_JACHFR010000004.1"/>
</dbReference>
<reference evidence="1 2" key="1">
    <citation type="submission" date="2020-08" db="EMBL/GenBank/DDBJ databases">
        <title>Genomic Encyclopedia of Type Strains, Phase IV (KMG-IV): sequencing the most valuable type-strain genomes for metagenomic binning, comparative biology and taxonomic classification.</title>
        <authorList>
            <person name="Goeker M."/>
        </authorList>
    </citation>
    <scope>NUCLEOTIDE SEQUENCE [LARGE SCALE GENOMIC DNA]</scope>
    <source>
        <strain evidence="1 2">DSM 103679</strain>
    </source>
</reference>
<dbReference type="EMBL" id="JACHFR010000004">
    <property type="protein sequence ID" value="MBB5219886.1"/>
    <property type="molecule type" value="Genomic_DNA"/>
</dbReference>
<proteinExistence type="predicted"/>
<evidence type="ECO:0000313" key="2">
    <source>
        <dbReference type="Proteomes" id="UP000578697"/>
    </source>
</evidence>
<accession>A0A840SJ17</accession>